<gene>
    <name evidence="1" type="ORF">GCWU000325_00687</name>
</gene>
<organism evidence="1 2">
    <name type="scientific">Alloprevotella tannerae ATCC 51259</name>
    <dbReference type="NCBI Taxonomy" id="626522"/>
    <lineage>
        <taxon>Bacteria</taxon>
        <taxon>Pseudomonadati</taxon>
        <taxon>Bacteroidota</taxon>
        <taxon>Bacteroidia</taxon>
        <taxon>Bacteroidales</taxon>
        <taxon>Prevotellaceae</taxon>
        <taxon>Alloprevotella</taxon>
    </lineage>
</organism>
<proteinExistence type="predicted"/>
<dbReference type="EMBL" id="ACIJ02000016">
    <property type="protein sequence ID" value="EEX72225.1"/>
    <property type="molecule type" value="Genomic_DNA"/>
</dbReference>
<dbReference type="HOGENOM" id="CLU_3171787_0_0_10"/>
<comment type="caution">
    <text evidence="1">The sequence shown here is derived from an EMBL/GenBank/DDBJ whole genome shotgun (WGS) entry which is preliminary data.</text>
</comment>
<accession>C9LEQ6</accession>
<keyword evidence="2" id="KW-1185">Reference proteome</keyword>
<evidence type="ECO:0000313" key="1">
    <source>
        <dbReference type="EMBL" id="EEX72225.1"/>
    </source>
</evidence>
<dbReference type="Proteomes" id="UP000003460">
    <property type="component" value="Unassembled WGS sequence"/>
</dbReference>
<name>C9LEQ6_9BACT</name>
<reference evidence="1" key="1">
    <citation type="submission" date="2009-09" db="EMBL/GenBank/DDBJ databases">
        <authorList>
            <person name="Weinstock G."/>
            <person name="Sodergren E."/>
            <person name="Clifton S."/>
            <person name="Fulton L."/>
            <person name="Fulton B."/>
            <person name="Courtney L."/>
            <person name="Fronick C."/>
            <person name="Harrison M."/>
            <person name="Strong C."/>
            <person name="Farmer C."/>
            <person name="Delahaunty K."/>
            <person name="Markovic C."/>
            <person name="Hall O."/>
            <person name="Minx P."/>
            <person name="Tomlinson C."/>
            <person name="Mitreva M."/>
            <person name="Nelson J."/>
            <person name="Hou S."/>
            <person name="Wollam A."/>
            <person name="Pepin K.H."/>
            <person name="Johnson M."/>
            <person name="Bhonagiri V."/>
            <person name="Nash W.E."/>
            <person name="Warren W."/>
            <person name="Chinwalla A."/>
            <person name="Mardis E.R."/>
            <person name="Wilson R.K."/>
        </authorList>
    </citation>
    <scope>NUCLEOTIDE SEQUENCE [LARGE SCALE GENOMIC DNA]</scope>
    <source>
        <strain evidence="1">ATCC 51259</strain>
    </source>
</reference>
<sequence length="47" mass="5118">MIPDSGRGKSGAKIRISAKTGKFLRIYSSFIVKNYAALSFAPSVLNR</sequence>
<protein>
    <submittedName>
        <fullName evidence="1">Uncharacterized protein</fullName>
    </submittedName>
</protein>
<evidence type="ECO:0000313" key="2">
    <source>
        <dbReference type="Proteomes" id="UP000003460"/>
    </source>
</evidence>
<dbReference type="AlphaFoldDB" id="C9LEQ6"/>